<comment type="subcellular location">
    <subcellularLocation>
        <location evidence="1">Cell membrane</location>
        <topology evidence="1">Multi-pass membrane protein</topology>
    </subcellularLocation>
</comment>
<organism evidence="8 9">
    <name type="scientific">Lacimonas salitolerans</name>
    <dbReference type="NCBI Taxonomy" id="1323750"/>
    <lineage>
        <taxon>Bacteria</taxon>
        <taxon>Pseudomonadati</taxon>
        <taxon>Pseudomonadota</taxon>
        <taxon>Alphaproteobacteria</taxon>
        <taxon>Rhodobacterales</taxon>
        <taxon>Paracoccaceae</taxon>
        <taxon>Lacimonas</taxon>
    </lineage>
</organism>
<evidence type="ECO:0000256" key="5">
    <source>
        <dbReference type="ARBA" id="ARBA00022989"/>
    </source>
</evidence>
<keyword evidence="5 7" id="KW-1133">Transmembrane helix</keyword>
<dbReference type="PANTHER" id="PTHR33452">
    <property type="entry name" value="OXIDOREDUCTASE CATD-RELATED"/>
    <property type="match status" value="1"/>
</dbReference>
<dbReference type="RefSeq" id="WP_379913479.1">
    <property type="nucleotide sequence ID" value="NZ_JBHUDD010000036.1"/>
</dbReference>
<dbReference type="EMBL" id="JBHUDD010000036">
    <property type="protein sequence ID" value="MFD1508645.1"/>
    <property type="molecule type" value="Genomic_DNA"/>
</dbReference>
<evidence type="ECO:0000313" key="8">
    <source>
        <dbReference type="EMBL" id="MFD1508645.1"/>
    </source>
</evidence>
<evidence type="ECO:0000256" key="1">
    <source>
        <dbReference type="ARBA" id="ARBA00004651"/>
    </source>
</evidence>
<evidence type="ECO:0000313" key="9">
    <source>
        <dbReference type="Proteomes" id="UP001597186"/>
    </source>
</evidence>
<keyword evidence="3" id="KW-1003">Cell membrane</keyword>
<evidence type="ECO:0000256" key="6">
    <source>
        <dbReference type="ARBA" id="ARBA00023136"/>
    </source>
</evidence>
<proteinExistence type="inferred from homology"/>
<dbReference type="Pfam" id="PF07681">
    <property type="entry name" value="DoxX"/>
    <property type="match status" value="1"/>
</dbReference>
<comment type="similarity">
    <text evidence="2">Belongs to the DoxX family.</text>
</comment>
<gene>
    <name evidence="8" type="ORF">ACFTOW_04425</name>
</gene>
<sequence length="135" mass="13932">MSANGVTDAALLAARCLIGLLFVAGAVQKIVSPGDAQALLEMQGLPAVLVWPAFAFNAAAGLLLIAGVWVRPVAVVLAVYCGVTSFFHLIPSDPWQMSIFAKNWSIAGGCLALAVAGSGRLALRPDTSQGQARRS</sequence>
<keyword evidence="4 7" id="KW-0812">Transmembrane</keyword>
<evidence type="ECO:0000256" key="7">
    <source>
        <dbReference type="SAM" id="Phobius"/>
    </source>
</evidence>
<feature type="transmembrane region" description="Helical" evidence="7">
    <location>
        <begin position="73"/>
        <end position="91"/>
    </location>
</feature>
<protein>
    <submittedName>
        <fullName evidence="8">DoxX family protein</fullName>
    </submittedName>
</protein>
<comment type="caution">
    <text evidence="8">The sequence shown here is derived from an EMBL/GenBank/DDBJ whole genome shotgun (WGS) entry which is preliminary data.</text>
</comment>
<feature type="transmembrane region" description="Helical" evidence="7">
    <location>
        <begin position="103"/>
        <end position="123"/>
    </location>
</feature>
<name>A0ABW4ECU7_9RHOB</name>
<dbReference type="InterPro" id="IPR032808">
    <property type="entry name" value="DoxX"/>
</dbReference>
<evidence type="ECO:0000256" key="3">
    <source>
        <dbReference type="ARBA" id="ARBA00022475"/>
    </source>
</evidence>
<keyword evidence="9" id="KW-1185">Reference proteome</keyword>
<evidence type="ECO:0000256" key="4">
    <source>
        <dbReference type="ARBA" id="ARBA00022692"/>
    </source>
</evidence>
<dbReference type="InterPro" id="IPR051907">
    <property type="entry name" value="DoxX-like_oxidoreductase"/>
</dbReference>
<keyword evidence="6 7" id="KW-0472">Membrane</keyword>
<dbReference type="Proteomes" id="UP001597186">
    <property type="component" value="Unassembled WGS sequence"/>
</dbReference>
<feature type="transmembrane region" description="Helical" evidence="7">
    <location>
        <begin position="49"/>
        <end position="66"/>
    </location>
</feature>
<accession>A0ABW4ECU7</accession>
<evidence type="ECO:0000256" key="2">
    <source>
        <dbReference type="ARBA" id="ARBA00006679"/>
    </source>
</evidence>
<reference evidence="9" key="1">
    <citation type="journal article" date="2019" name="Int. J. Syst. Evol. Microbiol.">
        <title>The Global Catalogue of Microorganisms (GCM) 10K type strain sequencing project: providing services to taxonomists for standard genome sequencing and annotation.</title>
        <authorList>
            <consortium name="The Broad Institute Genomics Platform"/>
            <consortium name="The Broad Institute Genome Sequencing Center for Infectious Disease"/>
            <person name="Wu L."/>
            <person name="Ma J."/>
        </authorList>
    </citation>
    <scope>NUCLEOTIDE SEQUENCE [LARGE SCALE GENOMIC DNA]</scope>
    <source>
        <strain evidence="9">CGMCC 1.12477</strain>
    </source>
</reference>
<dbReference type="PANTHER" id="PTHR33452:SF1">
    <property type="entry name" value="INNER MEMBRANE PROTEIN YPHA-RELATED"/>
    <property type="match status" value="1"/>
</dbReference>